<proteinExistence type="predicted"/>
<evidence type="ECO:0000313" key="2">
    <source>
        <dbReference type="Proteomes" id="UP001501710"/>
    </source>
</evidence>
<accession>A0ABP8CPN2</accession>
<sequence length="56" mass="6658">MLDTQLQEQELTDHRSTLADEQRAVDHAYTCYERRFQTNRETFRPSQAATVGIWRS</sequence>
<evidence type="ECO:0000313" key="1">
    <source>
        <dbReference type="EMBL" id="GAA4241811.1"/>
    </source>
</evidence>
<dbReference type="Proteomes" id="UP001501710">
    <property type="component" value="Unassembled WGS sequence"/>
</dbReference>
<reference evidence="2" key="1">
    <citation type="journal article" date="2019" name="Int. J. Syst. Evol. Microbiol.">
        <title>The Global Catalogue of Microorganisms (GCM) 10K type strain sequencing project: providing services to taxonomists for standard genome sequencing and annotation.</title>
        <authorList>
            <consortium name="The Broad Institute Genomics Platform"/>
            <consortium name="The Broad Institute Genome Sequencing Center for Infectious Disease"/>
            <person name="Wu L."/>
            <person name="Ma J."/>
        </authorList>
    </citation>
    <scope>NUCLEOTIDE SEQUENCE [LARGE SCALE GENOMIC DNA]</scope>
    <source>
        <strain evidence="2">JCM 17440</strain>
    </source>
</reference>
<protein>
    <submittedName>
        <fullName evidence="1">Uncharacterized protein</fullName>
    </submittedName>
</protein>
<keyword evidence="2" id="KW-1185">Reference proteome</keyword>
<organism evidence="1 2">
    <name type="scientific">Actinomadura meridiana</name>
    <dbReference type="NCBI Taxonomy" id="559626"/>
    <lineage>
        <taxon>Bacteria</taxon>
        <taxon>Bacillati</taxon>
        <taxon>Actinomycetota</taxon>
        <taxon>Actinomycetes</taxon>
        <taxon>Streptosporangiales</taxon>
        <taxon>Thermomonosporaceae</taxon>
        <taxon>Actinomadura</taxon>
    </lineage>
</organism>
<gene>
    <name evidence="1" type="ORF">GCM10022254_72180</name>
</gene>
<name>A0ABP8CPN2_9ACTN</name>
<comment type="caution">
    <text evidence="1">The sequence shown here is derived from an EMBL/GenBank/DDBJ whole genome shotgun (WGS) entry which is preliminary data.</text>
</comment>
<dbReference type="EMBL" id="BAABAS010000029">
    <property type="protein sequence ID" value="GAA4241811.1"/>
    <property type="molecule type" value="Genomic_DNA"/>
</dbReference>